<dbReference type="PANTHER" id="PTHR35010:SF2">
    <property type="entry name" value="BLL4672 PROTEIN"/>
    <property type="match status" value="1"/>
</dbReference>
<dbReference type="InterPro" id="IPR001387">
    <property type="entry name" value="Cro/C1-type_HTH"/>
</dbReference>
<dbReference type="Pfam" id="PF13560">
    <property type="entry name" value="HTH_31"/>
    <property type="match status" value="1"/>
</dbReference>
<dbReference type="CDD" id="cd00093">
    <property type="entry name" value="HTH_XRE"/>
    <property type="match status" value="1"/>
</dbReference>
<gene>
    <name evidence="2" type="ORF">GCM10022255_038720</name>
</gene>
<keyword evidence="3" id="KW-1185">Reference proteome</keyword>
<comment type="caution">
    <text evidence="2">The sequence shown here is derived from an EMBL/GenBank/DDBJ whole genome shotgun (WGS) entry which is preliminary data.</text>
</comment>
<name>A0ABP8D9U4_9ACTN</name>
<dbReference type="PANTHER" id="PTHR35010">
    <property type="entry name" value="BLL4672 PROTEIN-RELATED"/>
    <property type="match status" value="1"/>
</dbReference>
<sequence length="278" mass="31227">MDRNDLAEFLRSRRERLRPQDVGLPAGSSRRTPGLRREEVARLAHISVEYYARLERAVGASPSRRVLGELARALRLSADERGHLFELAGAAPESPEGPPSEVPATVLNLLEHMSDIAAFVVNARYDVIAWNPLAAALFEDFSAVPPSRRNLVYRHFMHPDPATRHYGMSGAEEFGRLAVGQLRAAAGRYPNDPRTRALVATLREHSAEFAQLWDDHHVETGFHHYKIMQHPVVGTLRLNCDTLAVPMRDQYLVCFTAEHDSPSHEALRLLTDYALAMR</sequence>
<dbReference type="Proteomes" id="UP001500620">
    <property type="component" value="Unassembled WGS sequence"/>
</dbReference>
<accession>A0ABP8D9U4</accession>
<dbReference type="EMBL" id="BAABAT010000009">
    <property type="protein sequence ID" value="GAA4250389.1"/>
    <property type="molecule type" value="Genomic_DNA"/>
</dbReference>
<dbReference type="Gene3D" id="1.10.260.40">
    <property type="entry name" value="lambda repressor-like DNA-binding domains"/>
    <property type="match status" value="1"/>
</dbReference>
<feature type="domain" description="HTH cro/C1-type" evidence="1">
    <location>
        <begin position="34"/>
        <end position="81"/>
    </location>
</feature>
<evidence type="ECO:0000313" key="2">
    <source>
        <dbReference type="EMBL" id="GAA4250389.1"/>
    </source>
</evidence>
<organism evidence="2 3">
    <name type="scientific">Dactylosporangium darangshiense</name>
    <dbReference type="NCBI Taxonomy" id="579108"/>
    <lineage>
        <taxon>Bacteria</taxon>
        <taxon>Bacillati</taxon>
        <taxon>Actinomycetota</taxon>
        <taxon>Actinomycetes</taxon>
        <taxon>Micromonosporales</taxon>
        <taxon>Micromonosporaceae</taxon>
        <taxon>Dactylosporangium</taxon>
    </lineage>
</organism>
<dbReference type="Pfam" id="PF17765">
    <property type="entry name" value="MLTR_LBD"/>
    <property type="match status" value="1"/>
</dbReference>
<dbReference type="PROSITE" id="PS50943">
    <property type="entry name" value="HTH_CROC1"/>
    <property type="match status" value="1"/>
</dbReference>
<dbReference type="Gene3D" id="3.30.450.180">
    <property type="match status" value="1"/>
</dbReference>
<dbReference type="RefSeq" id="WP_345128446.1">
    <property type="nucleotide sequence ID" value="NZ_BAABAT010000009.1"/>
</dbReference>
<evidence type="ECO:0000259" key="1">
    <source>
        <dbReference type="PROSITE" id="PS50943"/>
    </source>
</evidence>
<proteinExistence type="predicted"/>
<evidence type="ECO:0000313" key="3">
    <source>
        <dbReference type="Proteomes" id="UP001500620"/>
    </source>
</evidence>
<dbReference type="SUPFAM" id="SSF47413">
    <property type="entry name" value="lambda repressor-like DNA-binding domains"/>
    <property type="match status" value="1"/>
</dbReference>
<reference evidence="3" key="1">
    <citation type="journal article" date="2019" name="Int. J. Syst. Evol. Microbiol.">
        <title>The Global Catalogue of Microorganisms (GCM) 10K type strain sequencing project: providing services to taxonomists for standard genome sequencing and annotation.</title>
        <authorList>
            <consortium name="The Broad Institute Genomics Platform"/>
            <consortium name="The Broad Institute Genome Sequencing Center for Infectious Disease"/>
            <person name="Wu L."/>
            <person name="Ma J."/>
        </authorList>
    </citation>
    <scope>NUCLEOTIDE SEQUENCE [LARGE SCALE GENOMIC DNA]</scope>
    <source>
        <strain evidence="3">JCM 17441</strain>
    </source>
</reference>
<dbReference type="InterPro" id="IPR010982">
    <property type="entry name" value="Lambda_DNA-bd_dom_sf"/>
</dbReference>
<dbReference type="InterPro" id="IPR041413">
    <property type="entry name" value="MLTR_LBD"/>
</dbReference>
<dbReference type="SMART" id="SM00530">
    <property type="entry name" value="HTH_XRE"/>
    <property type="match status" value="1"/>
</dbReference>
<protein>
    <submittedName>
        <fullName evidence="2">Helix-turn-helix transcriptional regulator</fullName>
    </submittedName>
</protein>